<dbReference type="AlphaFoldDB" id="A0A8K0SY54"/>
<protein>
    <submittedName>
        <fullName evidence="4">Uncharacterized protein</fullName>
    </submittedName>
</protein>
<keyword evidence="2" id="KW-0812">Transmembrane</keyword>
<organism evidence="4 5">
    <name type="scientific">Stachybotrys elegans</name>
    <dbReference type="NCBI Taxonomy" id="80388"/>
    <lineage>
        <taxon>Eukaryota</taxon>
        <taxon>Fungi</taxon>
        <taxon>Dikarya</taxon>
        <taxon>Ascomycota</taxon>
        <taxon>Pezizomycotina</taxon>
        <taxon>Sordariomycetes</taxon>
        <taxon>Hypocreomycetidae</taxon>
        <taxon>Hypocreales</taxon>
        <taxon>Stachybotryaceae</taxon>
        <taxon>Stachybotrys</taxon>
    </lineage>
</organism>
<proteinExistence type="predicted"/>
<keyword evidence="2" id="KW-0472">Membrane</keyword>
<name>A0A8K0SY54_9HYPO</name>
<dbReference type="Proteomes" id="UP000813444">
    <property type="component" value="Unassembled WGS sequence"/>
</dbReference>
<keyword evidence="5" id="KW-1185">Reference proteome</keyword>
<feature type="chain" id="PRO_5035479511" evidence="3">
    <location>
        <begin position="19"/>
        <end position="325"/>
    </location>
</feature>
<evidence type="ECO:0000313" key="4">
    <source>
        <dbReference type="EMBL" id="KAH7325090.1"/>
    </source>
</evidence>
<accession>A0A8K0SY54</accession>
<sequence length="325" mass="35446">MPALLLLLLLFYLFLLLGLLDTPIQHTPLPIPALRGRRSPSKPSLDNGPGPTHLHVACISALPPPSPEEIRRNRSDDGVGEKKDVRMLSHGDDDDDTHGSGPQPSLTPDLRGKNKNSSACTPRRRRRKFCMQDIVGISSIDVGRIHNYSSRRCTTMVLYITQKTCSMLALRLVAFLVSGGASYFHATSPNTATAPPLDTTISRVSHMCCGLFLLLLFFYAHDTTRVSMQRGKKKAKSPPMVVGIALHLQNGAPRPPISGPKPGSAQANMSDLLPRTVVGCIGNQDDAIPNLSPPQRYHSKTKHGEEEEEEKATRTSSSTIIIIVI</sequence>
<keyword evidence="2" id="KW-1133">Transmembrane helix</keyword>
<feature type="signal peptide" evidence="3">
    <location>
        <begin position="1"/>
        <end position="18"/>
    </location>
</feature>
<feature type="compositionally biased region" description="Basic and acidic residues" evidence="1">
    <location>
        <begin position="68"/>
        <end position="91"/>
    </location>
</feature>
<gene>
    <name evidence="4" type="ORF">B0I35DRAFT_175143</name>
</gene>
<keyword evidence="3" id="KW-0732">Signal</keyword>
<evidence type="ECO:0000313" key="5">
    <source>
        <dbReference type="Proteomes" id="UP000813444"/>
    </source>
</evidence>
<feature type="region of interest" description="Disordered" evidence="1">
    <location>
        <begin position="31"/>
        <end position="124"/>
    </location>
</feature>
<comment type="caution">
    <text evidence="4">The sequence shown here is derived from an EMBL/GenBank/DDBJ whole genome shotgun (WGS) entry which is preliminary data.</text>
</comment>
<evidence type="ECO:0000256" key="2">
    <source>
        <dbReference type="SAM" id="Phobius"/>
    </source>
</evidence>
<dbReference type="EMBL" id="JAGPNK010000003">
    <property type="protein sequence ID" value="KAH7325090.1"/>
    <property type="molecule type" value="Genomic_DNA"/>
</dbReference>
<reference evidence="4" key="1">
    <citation type="journal article" date="2021" name="Nat. Commun.">
        <title>Genetic determinants of endophytism in the Arabidopsis root mycobiome.</title>
        <authorList>
            <person name="Mesny F."/>
            <person name="Miyauchi S."/>
            <person name="Thiergart T."/>
            <person name="Pickel B."/>
            <person name="Atanasova L."/>
            <person name="Karlsson M."/>
            <person name="Huettel B."/>
            <person name="Barry K.W."/>
            <person name="Haridas S."/>
            <person name="Chen C."/>
            <person name="Bauer D."/>
            <person name="Andreopoulos W."/>
            <person name="Pangilinan J."/>
            <person name="LaButti K."/>
            <person name="Riley R."/>
            <person name="Lipzen A."/>
            <person name="Clum A."/>
            <person name="Drula E."/>
            <person name="Henrissat B."/>
            <person name="Kohler A."/>
            <person name="Grigoriev I.V."/>
            <person name="Martin F.M."/>
            <person name="Hacquard S."/>
        </authorList>
    </citation>
    <scope>NUCLEOTIDE SEQUENCE</scope>
    <source>
        <strain evidence="4">MPI-CAGE-CH-0235</strain>
    </source>
</reference>
<evidence type="ECO:0000256" key="3">
    <source>
        <dbReference type="SAM" id="SignalP"/>
    </source>
</evidence>
<evidence type="ECO:0000256" key="1">
    <source>
        <dbReference type="SAM" id="MobiDB-lite"/>
    </source>
</evidence>
<feature type="region of interest" description="Disordered" evidence="1">
    <location>
        <begin position="284"/>
        <end position="318"/>
    </location>
</feature>
<feature type="transmembrane region" description="Helical" evidence="2">
    <location>
        <begin position="204"/>
        <end position="220"/>
    </location>
</feature>